<accession>A0A8S1E1S4</accession>
<dbReference type="AlphaFoldDB" id="A0A8S1E1S4"/>
<dbReference type="EMBL" id="CADEPI010000569">
    <property type="protein sequence ID" value="CAB3387390.1"/>
    <property type="molecule type" value="Genomic_DNA"/>
</dbReference>
<gene>
    <name evidence="1" type="ORF">CLODIP_2_CD09191</name>
</gene>
<keyword evidence="2" id="KW-1185">Reference proteome</keyword>
<sequence length="526" mass="61088">MDLLEIIRNSFNPNVCDGQETEEQKMDQFLEQLKINNADSSFDQLWVLLVKALKVPNQFTTEQKIYAVGELILKDQTEIIRFFPIAEFFDYNTKHMIEVLQKISGKEEVTEFRFLKEDSLREKKTRWDWNDAKIPEEVKSDLKTFGKELWKMKNLHTLKIDAFSFDLSSLEDLCHNLKSLRTVEVVINQEISFFHPPHLKKIKEYMGHLKILKFNGNIRNLEQDNIPHFEKNLDEFFIRSILGAKIIGQPGRFIDIQLLVSEMEVSDKSNLTHIAHKMWGDATLEFGYNFPHLDQLEGLFNLPQFQIDWSEPGSDTLSLYGFLLYPFPKLTQLTLTNIPDADKLRMFVDVYKKKQLLSDLTVNFKTSEKLSMISFDGLSKTLRKLVVREVKPIVGRTSVWSLESFQSLTELEIKFAVNSDARGAVCVVPICSLFLAPNLEKVKLYGQLPVDVDHLQDVHDQIVSENILKKVTRFEMKLLRVGSATCDLLYHEVIERKEELCSSIVDFYESKGVNVIIGFVYFCRYV</sequence>
<dbReference type="InterPro" id="IPR032675">
    <property type="entry name" value="LRR_dom_sf"/>
</dbReference>
<name>A0A8S1E1S4_9INSE</name>
<organism evidence="1 2">
    <name type="scientific">Cloeon dipterum</name>
    <dbReference type="NCBI Taxonomy" id="197152"/>
    <lineage>
        <taxon>Eukaryota</taxon>
        <taxon>Metazoa</taxon>
        <taxon>Ecdysozoa</taxon>
        <taxon>Arthropoda</taxon>
        <taxon>Hexapoda</taxon>
        <taxon>Insecta</taxon>
        <taxon>Pterygota</taxon>
        <taxon>Palaeoptera</taxon>
        <taxon>Ephemeroptera</taxon>
        <taxon>Pisciforma</taxon>
        <taxon>Baetidae</taxon>
        <taxon>Cloeon</taxon>
    </lineage>
</organism>
<evidence type="ECO:0000313" key="1">
    <source>
        <dbReference type="EMBL" id="CAB3387390.1"/>
    </source>
</evidence>
<protein>
    <submittedName>
        <fullName evidence="1">Uncharacterized protein</fullName>
    </submittedName>
</protein>
<proteinExistence type="predicted"/>
<reference evidence="1 2" key="1">
    <citation type="submission" date="2020-04" db="EMBL/GenBank/DDBJ databases">
        <authorList>
            <person name="Alioto T."/>
            <person name="Alioto T."/>
            <person name="Gomez Garrido J."/>
        </authorList>
    </citation>
    <scope>NUCLEOTIDE SEQUENCE [LARGE SCALE GENOMIC DNA]</scope>
</reference>
<comment type="caution">
    <text evidence="1">The sequence shown here is derived from an EMBL/GenBank/DDBJ whole genome shotgun (WGS) entry which is preliminary data.</text>
</comment>
<dbReference type="Gene3D" id="3.80.10.10">
    <property type="entry name" value="Ribonuclease Inhibitor"/>
    <property type="match status" value="1"/>
</dbReference>
<dbReference type="SUPFAM" id="SSF52047">
    <property type="entry name" value="RNI-like"/>
    <property type="match status" value="1"/>
</dbReference>
<dbReference type="Proteomes" id="UP000494165">
    <property type="component" value="Unassembled WGS sequence"/>
</dbReference>
<evidence type="ECO:0000313" key="2">
    <source>
        <dbReference type="Proteomes" id="UP000494165"/>
    </source>
</evidence>